<evidence type="ECO:0000313" key="2">
    <source>
        <dbReference type="Proteomes" id="UP000009319"/>
    </source>
</evidence>
<evidence type="ECO:0000313" key="1">
    <source>
        <dbReference type="EMBL" id="CCM80129.1"/>
    </source>
</evidence>
<dbReference type="HOGENOM" id="CLU_1757356_0_0_5"/>
<dbReference type="Proteomes" id="UP000009319">
    <property type="component" value="Unassembled WGS sequence"/>
</dbReference>
<comment type="caution">
    <text evidence="1">The sequence shown here is derived from an EMBL/GenBank/DDBJ whole genome shotgun (WGS) entry which is preliminary data.</text>
</comment>
<keyword evidence="2" id="KW-1185">Reference proteome</keyword>
<sequence>MIKRGHVFQRPQTSTGEAQHETYCALNVSVLKPDHRCNGFRGLAKARLPVIRIQAKVFLKANRIRRTAGKSHPIANDIRGLLRNFSLKVGLVGKIKFEERINELVEHRPDLHEIMQPLLAARKMLRDEFTKLHKKVLDLVARMKFVAD</sequence>
<proteinExistence type="predicted"/>
<dbReference type="AlphaFoldDB" id="K0Q6M7"/>
<protein>
    <submittedName>
        <fullName evidence="1">Uncharacterized protein</fullName>
    </submittedName>
</protein>
<dbReference type="eggNOG" id="COG3547">
    <property type="taxonomic scope" value="Bacteria"/>
</dbReference>
<organism evidence="1 2">
    <name type="scientific">Rhizobium mesoamericanum STM3625</name>
    <dbReference type="NCBI Taxonomy" id="1211777"/>
    <lineage>
        <taxon>Bacteria</taxon>
        <taxon>Pseudomonadati</taxon>
        <taxon>Pseudomonadota</taxon>
        <taxon>Alphaproteobacteria</taxon>
        <taxon>Hyphomicrobiales</taxon>
        <taxon>Rhizobiaceae</taxon>
        <taxon>Rhizobium/Agrobacterium group</taxon>
        <taxon>Rhizobium</taxon>
    </lineage>
</organism>
<dbReference type="EMBL" id="CANI01000081">
    <property type="protein sequence ID" value="CCM80129.1"/>
    <property type="molecule type" value="Genomic_DNA"/>
</dbReference>
<accession>K0Q6M7</accession>
<name>K0Q6M7_9HYPH</name>
<dbReference type="STRING" id="1211777.BN77_p2180023"/>
<gene>
    <name evidence="1" type="ORF">BN77_p2180023</name>
</gene>
<reference evidence="1 2" key="1">
    <citation type="journal article" date="2013" name="Genome Announc.">
        <title>Draft Genome Sequence of Rhizobium mesoamericanum STM3625, a Nitrogen-Fixing Symbiont of Mimosa pudica Isolated in French Guiana (South America).</title>
        <authorList>
            <person name="Moulin L."/>
            <person name="Mornico D."/>
            <person name="Melkonian R."/>
            <person name="Klonowska A."/>
        </authorList>
    </citation>
    <scope>NUCLEOTIDE SEQUENCE [LARGE SCALE GENOMIC DNA]</scope>
    <source>
        <strain evidence="1 2">STM3625</strain>
    </source>
</reference>